<feature type="transmembrane region" description="Helical" evidence="1">
    <location>
        <begin position="145"/>
        <end position="169"/>
    </location>
</feature>
<dbReference type="eggNOG" id="ENOG502TGND">
    <property type="taxonomic scope" value="Eukaryota"/>
</dbReference>
<dbReference type="SUPFAM" id="SSF81321">
    <property type="entry name" value="Family A G protein-coupled receptor-like"/>
    <property type="match status" value="1"/>
</dbReference>
<feature type="transmembrane region" description="Helical" evidence="1">
    <location>
        <begin position="98"/>
        <end position="125"/>
    </location>
</feature>
<dbReference type="InterPro" id="IPR005047">
    <property type="entry name" value="7TM_GPCR_serpentine_rcpt_Srxa"/>
</dbReference>
<feature type="transmembrane region" description="Helical" evidence="1">
    <location>
        <begin position="254"/>
        <end position="271"/>
    </location>
</feature>
<reference evidence="3" key="1">
    <citation type="submission" date="2016-11" db="UniProtKB">
        <authorList>
            <consortium name="WormBaseParasite"/>
        </authorList>
    </citation>
    <scope>IDENTIFICATION</scope>
</reference>
<protein>
    <submittedName>
        <fullName evidence="3">G_PROTEIN_RECEP_F1_2 domain-containing protein</fullName>
    </submittedName>
</protein>
<dbReference type="AlphaFoldDB" id="A0A1I7TRS6"/>
<evidence type="ECO:0000256" key="1">
    <source>
        <dbReference type="SAM" id="Phobius"/>
    </source>
</evidence>
<feature type="transmembrane region" description="Helical" evidence="1">
    <location>
        <begin position="213"/>
        <end position="234"/>
    </location>
</feature>
<dbReference type="Proteomes" id="UP000095282">
    <property type="component" value="Unplaced"/>
</dbReference>
<feature type="transmembrane region" description="Helical" evidence="1">
    <location>
        <begin position="63"/>
        <end position="86"/>
    </location>
</feature>
<keyword evidence="2" id="KW-1185">Reference proteome</keyword>
<organism evidence="2 3">
    <name type="scientific">Caenorhabditis tropicalis</name>
    <dbReference type="NCBI Taxonomy" id="1561998"/>
    <lineage>
        <taxon>Eukaryota</taxon>
        <taxon>Metazoa</taxon>
        <taxon>Ecdysozoa</taxon>
        <taxon>Nematoda</taxon>
        <taxon>Chromadorea</taxon>
        <taxon>Rhabditida</taxon>
        <taxon>Rhabditina</taxon>
        <taxon>Rhabditomorpha</taxon>
        <taxon>Rhabditoidea</taxon>
        <taxon>Rhabditidae</taxon>
        <taxon>Peloderinae</taxon>
        <taxon>Caenorhabditis</taxon>
    </lineage>
</organism>
<dbReference type="WBParaSite" id="Csp11.Scaffold629.g11123.t1">
    <property type="protein sequence ID" value="Csp11.Scaffold629.g11123.t1"/>
    <property type="gene ID" value="Csp11.Scaffold629.g11123"/>
</dbReference>
<accession>A0A1I7TRS6</accession>
<dbReference type="Gene3D" id="1.20.1070.10">
    <property type="entry name" value="Rhodopsin 7-helix transmembrane proteins"/>
    <property type="match status" value="1"/>
</dbReference>
<evidence type="ECO:0000313" key="3">
    <source>
        <dbReference type="WBParaSite" id="Csp11.Scaffold629.g11123.t1"/>
    </source>
</evidence>
<evidence type="ECO:0000313" key="2">
    <source>
        <dbReference type="Proteomes" id="UP000095282"/>
    </source>
</evidence>
<name>A0A1I7TRS6_9PELO</name>
<dbReference type="PANTHER" id="PTHR23018">
    <property type="entry name" value="SERPENTINE RECEPTOR, CLASS XA-RELATED"/>
    <property type="match status" value="1"/>
</dbReference>
<feature type="transmembrane region" description="Helical" evidence="1">
    <location>
        <begin position="18"/>
        <end position="43"/>
    </location>
</feature>
<keyword evidence="1" id="KW-0812">Transmembrane</keyword>
<dbReference type="PANTHER" id="PTHR23018:SF10">
    <property type="entry name" value="G_PROTEIN_RECEP_F1_2 DOMAIN-CONTAINING PROTEIN-RELATED"/>
    <property type="match status" value="1"/>
</dbReference>
<keyword evidence="1" id="KW-1133">Transmembrane helix</keyword>
<sequence>MEQLVITMEPEGLTIPQLLLYILSIIFPMIFFVFDAFLLAATIHNRRDTFVTTFGPETTLAGTFAYLNSLFISVLMTINRVFIVVKPFNSEWFSHRRVFGYCGIMSSLVLASLLIPYFSSCFIYFRIDLLAFVSGCAPNRHPITVFQNTYAIILPWVCMVVNLGVILHLRFNRRGSYTKISKFFCPKRVSVVPFGQPSNKTTLSKMQARRDLIMMKQAISIAVYLSIYELGAFLMRLFPNAYDQLPQIVRDGYFYFRYESVPVMNFFIYYVETGSTRRMFRRFMKIKENNTDSAINQTVATVAPRALLRGRSATLSPNI</sequence>
<keyword evidence="1" id="KW-0472">Membrane</keyword>
<proteinExistence type="predicted"/>
<dbReference type="Pfam" id="PF03383">
    <property type="entry name" value="Serpentine_r_xa"/>
    <property type="match status" value="1"/>
</dbReference>